<dbReference type="Pfam" id="PF19744">
    <property type="entry name" value="DUF6232"/>
    <property type="match status" value="1"/>
</dbReference>
<evidence type="ECO:0000313" key="3">
    <source>
        <dbReference type="Proteomes" id="UP001501444"/>
    </source>
</evidence>
<evidence type="ECO:0008006" key="4">
    <source>
        <dbReference type="Google" id="ProtNLM"/>
    </source>
</evidence>
<evidence type="ECO:0000313" key="2">
    <source>
        <dbReference type="EMBL" id="GAA2351169.1"/>
    </source>
</evidence>
<name>A0ABP5TH10_9ACTN</name>
<comment type="caution">
    <text evidence="2">The sequence shown here is derived from an EMBL/GenBank/DDBJ whole genome shotgun (WGS) entry which is preliminary data.</text>
</comment>
<keyword evidence="1" id="KW-0812">Transmembrane</keyword>
<keyword evidence="1" id="KW-1133">Transmembrane helix</keyword>
<dbReference type="Proteomes" id="UP001501444">
    <property type="component" value="Unassembled WGS sequence"/>
</dbReference>
<evidence type="ECO:0000256" key="1">
    <source>
        <dbReference type="SAM" id="Phobius"/>
    </source>
</evidence>
<reference evidence="3" key="1">
    <citation type="journal article" date="2019" name="Int. J. Syst. Evol. Microbiol.">
        <title>The Global Catalogue of Microorganisms (GCM) 10K type strain sequencing project: providing services to taxonomists for standard genome sequencing and annotation.</title>
        <authorList>
            <consortium name="The Broad Institute Genomics Platform"/>
            <consortium name="The Broad Institute Genome Sequencing Center for Infectious Disease"/>
            <person name="Wu L."/>
            <person name="Ma J."/>
        </authorList>
    </citation>
    <scope>NUCLEOTIDE SEQUENCE [LARGE SCALE GENOMIC DNA]</scope>
    <source>
        <strain evidence="3">JCM 3272</strain>
    </source>
</reference>
<keyword evidence="1" id="KW-0472">Membrane</keyword>
<sequence>MPTVIYRDPDLVITDDVFAVWNPEPQVYDLEGLDRPRVEHDGHPARIVLLVAGALVTVGAAAVLTFRYTDAAGPYVITAAALAVSPLTNRALRVFTPVVWSLRARYAGADVTLFSTTSAVSVMRVRRCLMRAFAANAASVERLDRAGYAEAYRRLNSLL</sequence>
<dbReference type="RefSeq" id="WP_344614055.1">
    <property type="nucleotide sequence ID" value="NZ_BAAARV010000030.1"/>
</dbReference>
<dbReference type="InterPro" id="IPR045629">
    <property type="entry name" value="DUF6232"/>
</dbReference>
<accession>A0ABP5TH10</accession>
<gene>
    <name evidence="2" type="ORF">GCM10010170_041130</name>
</gene>
<keyword evidence="3" id="KW-1185">Reference proteome</keyword>
<protein>
    <recommendedName>
        <fullName evidence="4">PH domain-containing protein</fullName>
    </recommendedName>
</protein>
<proteinExistence type="predicted"/>
<organism evidence="2 3">
    <name type="scientific">Dactylosporangium salmoneum</name>
    <dbReference type="NCBI Taxonomy" id="53361"/>
    <lineage>
        <taxon>Bacteria</taxon>
        <taxon>Bacillati</taxon>
        <taxon>Actinomycetota</taxon>
        <taxon>Actinomycetes</taxon>
        <taxon>Micromonosporales</taxon>
        <taxon>Micromonosporaceae</taxon>
        <taxon>Dactylosporangium</taxon>
    </lineage>
</organism>
<feature type="transmembrane region" description="Helical" evidence="1">
    <location>
        <begin position="47"/>
        <end position="66"/>
    </location>
</feature>
<dbReference type="EMBL" id="BAAARV010000030">
    <property type="protein sequence ID" value="GAA2351169.1"/>
    <property type="molecule type" value="Genomic_DNA"/>
</dbReference>